<accession>A0A810Q4L2</accession>
<proteinExistence type="predicted"/>
<dbReference type="Gene3D" id="3.40.50.450">
    <property type="match status" value="1"/>
</dbReference>
<name>A0A810Q4L2_9FIRM</name>
<dbReference type="KEGG" id="pfaa:MM59RIKEN_03190"/>
<evidence type="ECO:0000313" key="2">
    <source>
        <dbReference type="Proteomes" id="UP000679848"/>
    </source>
</evidence>
<dbReference type="AlphaFoldDB" id="A0A810Q4L2"/>
<dbReference type="RefSeq" id="WP_213542549.1">
    <property type="nucleotide sequence ID" value="NZ_AP023420.1"/>
</dbReference>
<organism evidence="1 2">
    <name type="scientific">Pusillibacter faecalis</name>
    <dbReference type="NCBI Taxonomy" id="2714358"/>
    <lineage>
        <taxon>Bacteria</taxon>
        <taxon>Bacillati</taxon>
        <taxon>Bacillota</taxon>
        <taxon>Clostridia</taxon>
        <taxon>Eubacteriales</taxon>
        <taxon>Oscillospiraceae</taxon>
        <taxon>Pusillibacter</taxon>
    </lineage>
</organism>
<dbReference type="InterPro" id="IPR025518">
    <property type="entry name" value="DUF4406"/>
</dbReference>
<evidence type="ECO:0000313" key="1">
    <source>
        <dbReference type="EMBL" id="BCK83000.1"/>
    </source>
</evidence>
<protein>
    <submittedName>
        <fullName evidence="1">Phage protein</fullName>
    </submittedName>
</protein>
<dbReference type="EMBL" id="AP023420">
    <property type="protein sequence ID" value="BCK83000.1"/>
    <property type="molecule type" value="Genomic_DNA"/>
</dbReference>
<dbReference type="SUPFAM" id="SSF52309">
    <property type="entry name" value="N-(deoxy)ribosyltransferase-like"/>
    <property type="match status" value="1"/>
</dbReference>
<sequence length="100" mass="11319">MKIYISGKITGDRRYKAKFREVEKKLAAAGHIVLNPATAPEGLRPVDYMRLCFAMMEAADVVLFMQDYQDSRGAMLEWAWCQYVGKQTCFDLATFGGPET</sequence>
<dbReference type="Pfam" id="PF14359">
    <property type="entry name" value="DUF4406"/>
    <property type="match status" value="1"/>
</dbReference>
<gene>
    <name evidence="1" type="ORF">MM59RIKEN_03190</name>
</gene>
<dbReference type="Proteomes" id="UP000679848">
    <property type="component" value="Chromosome"/>
</dbReference>
<reference evidence="1" key="1">
    <citation type="submission" date="2020-09" db="EMBL/GenBank/DDBJ databases">
        <title>New species isolated from human feces.</title>
        <authorList>
            <person name="Kitahara M."/>
            <person name="Shigeno Y."/>
            <person name="Shime M."/>
            <person name="Matsumoto Y."/>
            <person name="Nakamura S."/>
            <person name="Motooka D."/>
            <person name="Fukuoka S."/>
            <person name="Nishikawa H."/>
            <person name="Benno Y."/>
        </authorList>
    </citation>
    <scope>NUCLEOTIDE SEQUENCE</scope>
    <source>
        <strain evidence="1">MM59</strain>
    </source>
</reference>
<keyword evidence="2" id="KW-1185">Reference proteome</keyword>